<accession>A0AAQ2DE72</accession>
<sequence length="60" mass="6828">MANPARLKRRKKCETFQQLVEPEVGVAPLGRMLDGLFRTGYEGRTLRQNLGLVRPANRFA</sequence>
<protein>
    <submittedName>
        <fullName evidence="1">Uncharacterized protein</fullName>
    </submittedName>
</protein>
<gene>
    <name evidence="1" type="ORF">E5170_07480</name>
</gene>
<dbReference type="AlphaFoldDB" id="A0AAQ2DE72"/>
<reference evidence="1 2" key="1">
    <citation type="submission" date="2019-04" db="EMBL/GenBank/DDBJ databases">
        <title>Draft genome sequence of Pseudomonas sp. M7D1 isolated from rhizosphere of plant the flowery desert.</title>
        <authorList>
            <person name="Poblete-Morales M."/>
            <person name="Plaza N."/>
            <person name="Corsini G."/>
            <person name="Silva E."/>
        </authorList>
    </citation>
    <scope>NUCLEOTIDE SEQUENCE [LARGE SCALE GENOMIC DNA]</scope>
    <source>
        <strain evidence="1 2">M7D1</strain>
    </source>
</reference>
<dbReference type="EMBL" id="SSBS01000002">
    <property type="protein sequence ID" value="THF34113.1"/>
    <property type="molecule type" value="Genomic_DNA"/>
</dbReference>
<organism evidence="1 2">
    <name type="scientific">Pseudomonas atacamensis</name>
    <dbReference type="NCBI Taxonomy" id="2565368"/>
    <lineage>
        <taxon>Bacteria</taxon>
        <taxon>Pseudomonadati</taxon>
        <taxon>Pseudomonadota</taxon>
        <taxon>Gammaproteobacteria</taxon>
        <taxon>Pseudomonadales</taxon>
        <taxon>Pseudomonadaceae</taxon>
        <taxon>Pseudomonas</taxon>
    </lineage>
</organism>
<evidence type="ECO:0000313" key="1">
    <source>
        <dbReference type="EMBL" id="THF34113.1"/>
    </source>
</evidence>
<evidence type="ECO:0000313" key="2">
    <source>
        <dbReference type="Proteomes" id="UP000310574"/>
    </source>
</evidence>
<dbReference type="Proteomes" id="UP000310574">
    <property type="component" value="Unassembled WGS sequence"/>
</dbReference>
<comment type="caution">
    <text evidence="1">The sequence shown here is derived from an EMBL/GenBank/DDBJ whole genome shotgun (WGS) entry which is preliminary data.</text>
</comment>
<name>A0AAQ2DE72_9PSED</name>
<proteinExistence type="predicted"/>